<sequence length="102" mass="11104">MIAFALVSTSLLNQMSNLTVSTNLGIEEVFAGIVVITMFVRLGLTLSNSDGRSLQGVVLMRYTHHLQQTIAHNALPATPDAQESKVKTWNSGDTIEYCPIVL</sequence>
<gene>
    <name evidence="1" type="ORF">ANCCEY_11168</name>
</gene>
<dbReference type="AlphaFoldDB" id="A0A0D6LCX7"/>
<evidence type="ECO:0000313" key="2">
    <source>
        <dbReference type="Proteomes" id="UP000054495"/>
    </source>
</evidence>
<protein>
    <submittedName>
        <fullName evidence="1">Uncharacterized protein</fullName>
    </submittedName>
</protein>
<evidence type="ECO:0000313" key="1">
    <source>
        <dbReference type="EMBL" id="EPB69734.1"/>
    </source>
</evidence>
<organism evidence="1 2">
    <name type="scientific">Ancylostoma ceylanicum</name>
    <dbReference type="NCBI Taxonomy" id="53326"/>
    <lineage>
        <taxon>Eukaryota</taxon>
        <taxon>Metazoa</taxon>
        <taxon>Ecdysozoa</taxon>
        <taxon>Nematoda</taxon>
        <taxon>Chromadorea</taxon>
        <taxon>Rhabditida</taxon>
        <taxon>Rhabditina</taxon>
        <taxon>Rhabditomorpha</taxon>
        <taxon>Strongyloidea</taxon>
        <taxon>Ancylostomatidae</taxon>
        <taxon>Ancylostomatinae</taxon>
        <taxon>Ancylostoma</taxon>
    </lineage>
</organism>
<proteinExistence type="predicted"/>
<name>A0A0D6LCX7_9BILA</name>
<keyword evidence="2" id="KW-1185">Reference proteome</keyword>
<reference evidence="1 2" key="1">
    <citation type="submission" date="2013-05" db="EMBL/GenBank/DDBJ databases">
        <title>Draft genome of the parasitic nematode Anyclostoma ceylanicum.</title>
        <authorList>
            <person name="Mitreva M."/>
        </authorList>
    </citation>
    <scope>NUCLEOTIDE SEQUENCE [LARGE SCALE GENOMIC DNA]</scope>
</reference>
<dbReference type="Proteomes" id="UP000054495">
    <property type="component" value="Unassembled WGS sequence"/>
</dbReference>
<dbReference type="EMBL" id="KE125258">
    <property type="protein sequence ID" value="EPB69734.1"/>
    <property type="molecule type" value="Genomic_DNA"/>
</dbReference>
<accession>A0A0D6LCX7</accession>